<feature type="region of interest" description="Disordered" evidence="3">
    <location>
        <begin position="198"/>
        <end position="223"/>
    </location>
</feature>
<evidence type="ECO:0000256" key="1">
    <source>
        <dbReference type="ARBA" id="ARBA00006180"/>
    </source>
</evidence>
<comment type="similarity">
    <text evidence="1">Belongs to the SAPS family.</text>
</comment>
<dbReference type="GO" id="GO:0019888">
    <property type="term" value="F:protein phosphatase regulator activity"/>
    <property type="evidence" value="ECO:0007669"/>
    <property type="project" value="TreeGrafter"/>
</dbReference>
<feature type="compositionally biased region" description="Low complexity" evidence="3">
    <location>
        <begin position="853"/>
        <end position="872"/>
    </location>
</feature>
<evidence type="ECO:0000313" key="5">
    <source>
        <dbReference type="Proteomes" id="UP000009168"/>
    </source>
</evidence>
<evidence type="ECO:0000313" key="4">
    <source>
        <dbReference type="EMBL" id="EDK31690.2"/>
    </source>
</evidence>
<dbReference type="OrthoDB" id="313574at2759"/>
<keyword evidence="2" id="KW-0131">Cell cycle</keyword>
<dbReference type="eggNOG" id="KOG2073">
    <property type="taxonomic scope" value="Eukaryota"/>
</dbReference>
<feature type="region of interest" description="Disordered" evidence="3">
    <location>
        <begin position="720"/>
        <end position="743"/>
    </location>
</feature>
<feature type="region of interest" description="Disordered" evidence="3">
    <location>
        <begin position="141"/>
        <end position="168"/>
    </location>
</feature>
<dbReference type="AlphaFoldDB" id="A4VDT5"/>
<dbReference type="PANTHER" id="PTHR12634:SF8">
    <property type="entry name" value="FIERY MOUNTAIN, ISOFORM D"/>
    <property type="match status" value="1"/>
</dbReference>
<gene>
    <name evidence="4" type="ORF">TTHERM_00190658</name>
</gene>
<feature type="compositionally biased region" description="Polar residues" evidence="3">
    <location>
        <begin position="880"/>
        <end position="896"/>
    </location>
</feature>
<dbReference type="InParanoid" id="A4VDT5"/>
<feature type="compositionally biased region" description="Polar residues" evidence="3">
    <location>
        <begin position="828"/>
        <end position="843"/>
    </location>
</feature>
<dbReference type="GeneID" id="7846725"/>
<dbReference type="EMBL" id="GG662693">
    <property type="protein sequence ID" value="EDK31690.2"/>
    <property type="molecule type" value="Genomic_DNA"/>
</dbReference>
<dbReference type="GO" id="GO:0019903">
    <property type="term" value="F:protein phosphatase binding"/>
    <property type="evidence" value="ECO:0007669"/>
    <property type="project" value="InterPro"/>
</dbReference>
<accession>A4VDT5</accession>
<feature type="compositionally biased region" description="Basic and acidic residues" evidence="3">
    <location>
        <begin position="756"/>
        <end position="772"/>
    </location>
</feature>
<dbReference type="RefSeq" id="XP_001470818.2">
    <property type="nucleotide sequence ID" value="XM_001470768.2"/>
</dbReference>
<dbReference type="STRING" id="312017.A4VDT5"/>
<dbReference type="KEGG" id="tet:TTHERM_00190658"/>
<organism evidence="4 5">
    <name type="scientific">Tetrahymena thermophila (strain SB210)</name>
    <dbReference type="NCBI Taxonomy" id="312017"/>
    <lineage>
        <taxon>Eukaryota</taxon>
        <taxon>Sar</taxon>
        <taxon>Alveolata</taxon>
        <taxon>Ciliophora</taxon>
        <taxon>Intramacronucleata</taxon>
        <taxon>Oligohymenophorea</taxon>
        <taxon>Hymenostomatida</taxon>
        <taxon>Tetrahymenina</taxon>
        <taxon>Tetrahymenidae</taxon>
        <taxon>Tetrahymena</taxon>
    </lineage>
</organism>
<dbReference type="PANTHER" id="PTHR12634">
    <property type="entry name" value="SIT4 YEAST -ASSOCIATING PROTEIN-RELATED"/>
    <property type="match status" value="1"/>
</dbReference>
<feature type="region of interest" description="Disordered" evidence="3">
    <location>
        <begin position="756"/>
        <end position="784"/>
    </location>
</feature>
<reference evidence="5" key="1">
    <citation type="journal article" date="2006" name="PLoS Biol.">
        <title>Macronuclear genome sequence of the ciliate Tetrahymena thermophila, a model eukaryote.</title>
        <authorList>
            <person name="Eisen J.A."/>
            <person name="Coyne R.S."/>
            <person name="Wu M."/>
            <person name="Wu D."/>
            <person name="Thiagarajan M."/>
            <person name="Wortman J.R."/>
            <person name="Badger J.H."/>
            <person name="Ren Q."/>
            <person name="Amedeo P."/>
            <person name="Jones K.M."/>
            <person name="Tallon L.J."/>
            <person name="Delcher A.L."/>
            <person name="Salzberg S.L."/>
            <person name="Silva J.C."/>
            <person name="Haas B.J."/>
            <person name="Majoros W.H."/>
            <person name="Farzad M."/>
            <person name="Carlton J.M."/>
            <person name="Smith R.K. Jr."/>
            <person name="Garg J."/>
            <person name="Pearlman R.E."/>
            <person name="Karrer K.M."/>
            <person name="Sun L."/>
            <person name="Manning G."/>
            <person name="Elde N.C."/>
            <person name="Turkewitz A.P."/>
            <person name="Asai D.J."/>
            <person name="Wilkes D.E."/>
            <person name="Wang Y."/>
            <person name="Cai H."/>
            <person name="Collins K."/>
            <person name="Stewart B.A."/>
            <person name="Lee S.R."/>
            <person name="Wilamowska K."/>
            <person name="Weinberg Z."/>
            <person name="Ruzzo W.L."/>
            <person name="Wloga D."/>
            <person name="Gaertig J."/>
            <person name="Frankel J."/>
            <person name="Tsao C.-C."/>
            <person name="Gorovsky M.A."/>
            <person name="Keeling P.J."/>
            <person name="Waller R.F."/>
            <person name="Patron N.J."/>
            <person name="Cherry J.M."/>
            <person name="Stover N.A."/>
            <person name="Krieger C.J."/>
            <person name="del Toro C."/>
            <person name="Ryder H.F."/>
            <person name="Williamson S.C."/>
            <person name="Barbeau R.A."/>
            <person name="Hamilton E.P."/>
            <person name="Orias E."/>
        </authorList>
    </citation>
    <scope>NUCLEOTIDE SEQUENCE [LARGE SCALE GENOMIC DNA]</scope>
    <source>
        <strain evidence="5">SB210</strain>
    </source>
</reference>
<keyword evidence="5" id="KW-1185">Reference proteome</keyword>
<name>A4VDT5_TETTS</name>
<dbReference type="Pfam" id="PF04499">
    <property type="entry name" value="SAPS"/>
    <property type="match status" value="1"/>
</dbReference>
<dbReference type="HOGENOM" id="CLU_336674_0_0_1"/>
<evidence type="ECO:0000256" key="3">
    <source>
        <dbReference type="SAM" id="MobiDB-lite"/>
    </source>
</evidence>
<evidence type="ECO:0000256" key="2">
    <source>
        <dbReference type="ARBA" id="ARBA00023306"/>
    </source>
</evidence>
<dbReference type="Proteomes" id="UP000009168">
    <property type="component" value="Unassembled WGS sequence"/>
</dbReference>
<protein>
    <submittedName>
        <fullName evidence="4">SIT4 phosphatase-associated protein</fullName>
    </submittedName>
</protein>
<feature type="compositionally biased region" description="Acidic residues" evidence="3">
    <location>
        <begin position="733"/>
        <end position="743"/>
    </location>
</feature>
<feature type="region of interest" description="Disordered" evidence="3">
    <location>
        <begin position="828"/>
        <end position="896"/>
    </location>
</feature>
<sequence length="896" mass="105215">MNEDIFKFFQQENSKFDKILEDPNLSIENLLDEESIINEFRGCNPRLLQKLKNYDFNKMVKFLIEEPSEQDDQRRQFKYPYISCELLTCNIGAIPEQFFEREPLTIDDEHNDSAENQMLLEDEHSQTHGEQQNGIQIKESLSDTSEEDNEELNKPIGRISMTGDQLNKVEQERMDIEKDDEDTSSKHQNFQNQNLEISEQQQQEQKQLQKQQQEQQLEDSKNEMDISQEMNISTEQPSQPGKVVEEQITQKADELFTDAILQAQEEKKKQEQLRSELEQKYEKIPQDNMYLFGLLLSFFESNKEVNITLAGYVAKVFLHLFGLAKNKNKDIEVIEYLYKNENNLLNMTKQMQSRSCSDILVKSISFTNQKLKEKFLNIKLKVIDKLIELLSDENNDLEVFANTVLCFQELISYYTNYTDGKQIVEYVISQPIFSKLLNNSTSQNAKIAYHNASVVCIIIQLFNVIESRRSDEDEPSFQEFDIDYNDALQLFSTYIKATIDYLKNYQQDETIKTVYRQELKPLGQSRLKIVEIYCVALKQSNFYVVQEMAQHNLHAVLLELFLKYEWNNMLHTLVERVIIQSAQINSHAMRKAVFTDAKLINFLLEATKQVDSDIASDAPTKVNFRKGYLGHVTKIANFVQRLCENNAEIQEYVDHDLWGQLRDSYLDQTNQNNNRELGDHAMIYHDQHSSQLHCSYDIDDIKQKSEDFLFGVPYQSEQNKLKEEENHEHNIENNEDEQEKPESDEMFFSNIAKSIQDDDKQEEENRQQEQQHLEGFGFSDPFLNNYQMTTSQEKTKGFDAFEFFNVQNTNQDNSEQQKQEDIFKSFGFTNSPQLSASPSPNEIQNEDHDLDKQQTQQQQQQQSQQQQQQQNQQHEDSQEDLNNQKQQQFNSAFADF</sequence>
<feature type="compositionally biased region" description="Basic and acidic residues" evidence="3">
    <location>
        <begin position="720"/>
        <end position="732"/>
    </location>
</feature>
<feature type="compositionally biased region" description="Low complexity" evidence="3">
    <location>
        <begin position="199"/>
        <end position="215"/>
    </location>
</feature>
<dbReference type="InterPro" id="IPR007587">
    <property type="entry name" value="SAPS"/>
</dbReference>
<proteinExistence type="inferred from homology"/>